<proteinExistence type="predicted"/>
<evidence type="ECO:0000313" key="3">
    <source>
        <dbReference type="EMBL" id="NNJ27675.1"/>
    </source>
</evidence>
<protein>
    <recommendedName>
        <fullName evidence="2">DUF1553 domain-containing protein</fullName>
    </recommendedName>
</protein>
<dbReference type="EMBL" id="WTPX01000182">
    <property type="protein sequence ID" value="NNJ27675.1"/>
    <property type="molecule type" value="Genomic_DNA"/>
</dbReference>
<dbReference type="Proteomes" id="UP000609651">
    <property type="component" value="Unassembled WGS sequence"/>
</dbReference>
<sequence length="437" mass="47940">MAAGQLDRKLYGPPVEGRSNRRSVYVQVIRNRLDPFLNTFDAPVPFSATGRRDVTTVPAQSLTLFNDPFVLDLAARVASSIEDDDDDDVLIGTTWRRLLGRDPSPQELLQARRLVQSLQDRYAELARRRTAVETQIAERRRDVNAVRDGVRSQLLEVRGAPEEKQPSDLKPLAHWDFQGGLQDSVGSLHGEAKGAARVEHGALVVDGAGWVATPPLPETLTAKTLQARVLLDDLNQSGGGVVTVQTLDGGQFDSIVFAEKRPKRWLAGSNNLRRTKPFEGTDEREAADEPVVVTVVYHADGTIAGYRNGKPYGTPYKTDVQTFQKGESQVVFGLRHGTGVQSGRMLRGRILEATLFDRALAPDEVLAAATGASSFVSAADVLAAMTPAQKRRVEEWERTIRTLEAERASLGEPVGADQAYADLALAVFNMKEFIYVR</sequence>
<gene>
    <name evidence="3" type="ORF">LzC2_37830</name>
</gene>
<feature type="coiled-coil region" evidence="1">
    <location>
        <begin position="108"/>
        <end position="135"/>
    </location>
</feature>
<dbReference type="PANTHER" id="PTHR35889">
    <property type="entry name" value="CYCLOINULO-OLIGOSACCHARIDE FRUCTANOTRANSFERASE-RELATED"/>
    <property type="match status" value="1"/>
</dbReference>
<evidence type="ECO:0000313" key="4">
    <source>
        <dbReference type="Proteomes" id="UP000609651"/>
    </source>
</evidence>
<name>A0ABX1VIK4_9PLAN</name>
<comment type="caution">
    <text evidence="3">The sequence shown here is derived from an EMBL/GenBank/DDBJ whole genome shotgun (WGS) entry which is preliminary data.</text>
</comment>
<dbReference type="InterPro" id="IPR022655">
    <property type="entry name" value="DUF1553"/>
</dbReference>
<dbReference type="Gene3D" id="2.60.120.200">
    <property type="match status" value="1"/>
</dbReference>
<organism evidence="3 4">
    <name type="scientific">Alienimonas chondri</name>
    <dbReference type="NCBI Taxonomy" id="2681879"/>
    <lineage>
        <taxon>Bacteria</taxon>
        <taxon>Pseudomonadati</taxon>
        <taxon>Planctomycetota</taxon>
        <taxon>Planctomycetia</taxon>
        <taxon>Planctomycetales</taxon>
        <taxon>Planctomycetaceae</taxon>
        <taxon>Alienimonas</taxon>
    </lineage>
</organism>
<keyword evidence="1" id="KW-0175">Coiled coil</keyword>
<dbReference type="Pfam" id="PF07587">
    <property type="entry name" value="PSD1"/>
    <property type="match status" value="1"/>
</dbReference>
<evidence type="ECO:0000256" key="1">
    <source>
        <dbReference type="SAM" id="Coils"/>
    </source>
</evidence>
<evidence type="ECO:0000259" key="2">
    <source>
        <dbReference type="Pfam" id="PF07587"/>
    </source>
</evidence>
<dbReference type="SUPFAM" id="SSF49899">
    <property type="entry name" value="Concanavalin A-like lectins/glucanases"/>
    <property type="match status" value="1"/>
</dbReference>
<keyword evidence="4" id="KW-1185">Reference proteome</keyword>
<dbReference type="InterPro" id="IPR013320">
    <property type="entry name" value="ConA-like_dom_sf"/>
</dbReference>
<dbReference type="Pfam" id="PF13385">
    <property type="entry name" value="Laminin_G_3"/>
    <property type="match status" value="1"/>
</dbReference>
<accession>A0ABX1VIK4</accession>
<reference evidence="3 4" key="1">
    <citation type="journal article" date="2020" name="Syst. Appl. Microbiol.">
        <title>Alienimonas chondri sp. nov., a novel planctomycete isolated from the biofilm of the red alga Chondrus crispus.</title>
        <authorList>
            <person name="Vitorino I."/>
            <person name="Albuquerque L."/>
            <person name="Wiegand S."/>
            <person name="Kallscheuer N."/>
            <person name="da Costa M.S."/>
            <person name="Lobo-da-Cunha A."/>
            <person name="Jogler C."/>
            <person name="Lage O.M."/>
        </authorList>
    </citation>
    <scope>NUCLEOTIDE SEQUENCE [LARGE SCALE GENOMIC DNA]</scope>
    <source>
        <strain evidence="3 4">LzC2</strain>
    </source>
</reference>
<dbReference type="PANTHER" id="PTHR35889:SF3">
    <property type="entry name" value="F-BOX DOMAIN-CONTAINING PROTEIN"/>
    <property type="match status" value="1"/>
</dbReference>
<feature type="domain" description="DUF1553" evidence="2">
    <location>
        <begin position="2"/>
        <end position="114"/>
    </location>
</feature>